<dbReference type="InterPro" id="IPR006533">
    <property type="entry name" value="T6SS_Vgr_RhsGE"/>
</dbReference>
<evidence type="ECO:0000313" key="7">
    <source>
        <dbReference type="Proteomes" id="UP000596827"/>
    </source>
</evidence>
<dbReference type="Gene3D" id="2.30.110.50">
    <property type="match status" value="1"/>
</dbReference>
<evidence type="ECO:0000256" key="2">
    <source>
        <dbReference type="ARBA" id="ARBA00005558"/>
    </source>
</evidence>
<dbReference type="InterPro" id="IPR006531">
    <property type="entry name" value="Gp5/Vgr_OB"/>
</dbReference>
<dbReference type="Pfam" id="PF04717">
    <property type="entry name" value="Phage_base_V"/>
    <property type="match status" value="1"/>
</dbReference>
<feature type="domain" description="Gp5/Type VI secretion system Vgr C-terminal trimerisation" evidence="5">
    <location>
        <begin position="456"/>
        <end position="568"/>
    </location>
</feature>
<dbReference type="InterPro" id="IPR017847">
    <property type="entry name" value="T6SS_RhsGE_Vgr_subset"/>
</dbReference>
<evidence type="ECO:0000256" key="1">
    <source>
        <dbReference type="ARBA" id="ARBA00004613"/>
    </source>
</evidence>
<dbReference type="SUPFAM" id="SSF69349">
    <property type="entry name" value="Phage fibre proteins"/>
    <property type="match status" value="1"/>
</dbReference>
<feature type="domain" description="Gp5/Type VI secretion system Vgr protein OB-fold" evidence="4">
    <location>
        <begin position="372"/>
        <end position="439"/>
    </location>
</feature>
<organism evidence="6 7">
    <name type="scientific">Ramlibacter albus</name>
    <dbReference type="NCBI Taxonomy" id="2079448"/>
    <lineage>
        <taxon>Bacteria</taxon>
        <taxon>Pseudomonadati</taxon>
        <taxon>Pseudomonadota</taxon>
        <taxon>Betaproteobacteria</taxon>
        <taxon>Burkholderiales</taxon>
        <taxon>Comamonadaceae</taxon>
        <taxon>Ramlibacter</taxon>
    </lineage>
</organism>
<name>A0A923S4U6_9BURK</name>
<dbReference type="InterPro" id="IPR050708">
    <property type="entry name" value="T6SS_VgrG/RHS"/>
</dbReference>
<dbReference type="Pfam" id="PF05954">
    <property type="entry name" value="Phage_GPD"/>
    <property type="match status" value="1"/>
</dbReference>
<dbReference type="AlphaFoldDB" id="A0A923S4U6"/>
<sequence>MKEGFKQAGFLKVTTPFGADDLLLDAMEGSEGLSELFRFNLHMRSSSTTLAASSIIGKPVTVKMAITGGPTRYINGICSRFVHSGFDRDFAHYEAEIVPKLWLGTLYRDRKIYQGKTLVEIIKAVLGDVGVTFDVTKVSGTYTALDYCVQYDETAFDFVSRLMERAGIFYFFKFADGAHTMWLGDSSSAFVDNTDSKAMRFFPQTGMESPIDTVSRFAHEYSVVLKTAKANDYDFENPSTALEGSHSASAGEGSLYEFGTGHKAASGGTALAKVRVEASQVTSEVLRGDSFAYPFCAGTKFTLSGHFKTALNASFVLRRVHHTARDELYTNSFEAFPAATPFRPPLLTLKPRAAGCETALVVGPSGEEIWTDKHGRIKVQFPWDRDGKKDDKASFWIRVQQSVAGKSFGNIFIPRIGQEVVITYINGDPERPLVTGSVYNGENTVPETLPANQTMSIIRTRSSKQGSAGNEIKLEDKKDSELFYMHAQKDMTREIENALTTTIKKGAETHTLEEGDHTFEIKKGKEIHKVKTTRETTIEGDETLTDKGKFTQTVAKDYSLKVDGKLTIEATGDITIKSSGKVNIESGTSFLGKSGSDMTMQAGTALTAKSGTDLKAEGGTNATVKGAIKLALEGGAQMDGKAPMVKIAADGLGNFEAGGMLTLKGALTKIN</sequence>
<comment type="caution">
    <text evidence="6">The sequence shown here is derived from an EMBL/GenBank/DDBJ whole genome shotgun (WGS) entry which is preliminary data.</text>
</comment>
<accession>A0A923S4U6</accession>
<dbReference type="Gene3D" id="3.55.50.10">
    <property type="entry name" value="Baseplate protein-like domains"/>
    <property type="match status" value="1"/>
</dbReference>
<dbReference type="EMBL" id="JACORU010000002">
    <property type="protein sequence ID" value="MBC5764497.1"/>
    <property type="molecule type" value="Genomic_DNA"/>
</dbReference>
<dbReference type="NCBIfam" id="TIGR01646">
    <property type="entry name" value="vgr_GE"/>
    <property type="match status" value="1"/>
</dbReference>
<dbReference type="InterPro" id="IPR037026">
    <property type="entry name" value="Vgr_OB-fold_dom_sf"/>
</dbReference>
<keyword evidence="3" id="KW-0964">Secreted</keyword>
<protein>
    <submittedName>
        <fullName evidence="6">Type VI secretion system tip protein VgrG</fullName>
    </submittedName>
</protein>
<dbReference type="Gene3D" id="2.40.50.230">
    <property type="entry name" value="Gp5 N-terminal domain"/>
    <property type="match status" value="1"/>
</dbReference>
<dbReference type="Proteomes" id="UP000596827">
    <property type="component" value="Unassembled WGS sequence"/>
</dbReference>
<dbReference type="SUPFAM" id="SSF69279">
    <property type="entry name" value="Phage tail proteins"/>
    <property type="match status" value="2"/>
</dbReference>
<dbReference type="PANTHER" id="PTHR32305:SF15">
    <property type="entry name" value="PROTEIN RHSA-RELATED"/>
    <property type="match status" value="1"/>
</dbReference>
<keyword evidence="7" id="KW-1185">Reference proteome</keyword>
<dbReference type="RefSeq" id="WP_187080965.1">
    <property type="nucleotide sequence ID" value="NZ_JACORU010000002.1"/>
</dbReference>
<dbReference type="SUPFAM" id="SSF69255">
    <property type="entry name" value="gp5 N-terminal domain-like"/>
    <property type="match status" value="1"/>
</dbReference>
<comment type="similarity">
    <text evidence="2">Belongs to the VgrG protein family.</text>
</comment>
<evidence type="ECO:0000256" key="3">
    <source>
        <dbReference type="ARBA" id="ARBA00022525"/>
    </source>
</evidence>
<gene>
    <name evidence="6" type="primary">tssI</name>
    <name evidence="6" type="ORF">H8R02_08555</name>
</gene>
<dbReference type="Pfam" id="PF22178">
    <property type="entry name" value="Gp5_trimer_C"/>
    <property type="match status" value="1"/>
</dbReference>
<dbReference type="NCBIfam" id="TIGR03361">
    <property type="entry name" value="VI_Rhs_Vgr"/>
    <property type="match status" value="1"/>
</dbReference>
<dbReference type="GO" id="GO:0005576">
    <property type="term" value="C:extracellular region"/>
    <property type="evidence" value="ECO:0007669"/>
    <property type="project" value="UniProtKB-SubCell"/>
</dbReference>
<reference evidence="6" key="1">
    <citation type="submission" date="2020-08" db="EMBL/GenBank/DDBJ databases">
        <title>Ramlibacter sp. GTP1 16S ribosomal RNA gene genome sequencing and assembly.</title>
        <authorList>
            <person name="Kang M."/>
        </authorList>
    </citation>
    <scope>NUCLEOTIDE SEQUENCE</scope>
    <source>
        <strain evidence="6">GTP1</strain>
    </source>
</reference>
<evidence type="ECO:0000313" key="6">
    <source>
        <dbReference type="EMBL" id="MBC5764497.1"/>
    </source>
</evidence>
<evidence type="ECO:0000259" key="4">
    <source>
        <dbReference type="Pfam" id="PF04717"/>
    </source>
</evidence>
<evidence type="ECO:0000259" key="5">
    <source>
        <dbReference type="Pfam" id="PF22178"/>
    </source>
</evidence>
<comment type="subcellular location">
    <subcellularLocation>
        <location evidence="1">Secreted</location>
    </subcellularLocation>
</comment>
<dbReference type="InterPro" id="IPR054030">
    <property type="entry name" value="Gp5_Vgr_C"/>
</dbReference>
<dbReference type="Gene3D" id="4.10.220.110">
    <property type="match status" value="1"/>
</dbReference>
<dbReference type="PANTHER" id="PTHR32305">
    <property type="match status" value="1"/>
</dbReference>
<proteinExistence type="inferred from homology"/>